<dbReference type="PANTHER" id="PTHR38011">
    <property type="entry name" value="DIHYDROFOLATE REDUCTASE FAMILY PROTEIN (AFU_ORTHOLOGUE AFUA_8G06820)"/>
    <property type="match status" value="1"/>
</dbReference>
<gene>
    <name evidence="17" type="primary">ribD</name>
    <name evidence="17" type="ORF">ENR23_02215</name>
</gene>
<dbReference type="NCBIfam" id="TIGR00326">
    <property type="entry name" value="eubact_ribD"/>
    <property type="match status" value="1"/>
</dbReference>
<feature type="domain" description="CMP/dCMP-type deaminase" evidence="16">
    <location>
        <begin position="1"/>
        <end position="117"/>
    </location>
</feature>
<dbReference type="InterPro" id="IPR004794">
    <property type="entry name" value="Eubact_RibD"/>
</dbReference>
<dbReference type="InterPro" id="IPR016192">
    <property type="entry name" value="APOBEC/CMP_deaminase_Zn-bd"/>
</dbReference>
<feature type="binding site" evidence="15">
    <location>
        <position position="44"/>
    </location>
    <ligand>
        <name>Zn(2+)</name>
        <dbReference type="ChEBI" id="CHEBI:29105"/>
        <note>catalytic</note>
    </ligand>
</feature>
<feature type="binding site" evidence="14">
    <location>
        <position position="201"/>
    </location>
    <ligand>
        <name>substrate</name>
    </ligand>
</feature>
<feature type="binding site" evidence="14">
    <location>
        <position position="178"/>
    </location>
    <ligand>
        <name>substrate</name>
    </ligand>
</feature>
<dbReference type="Pfam" id="PF00383">
    <property type="entry name" value="dCMP_cyt_deam_1"/>
    <property type="match status" value="1"/>
</dbReference>
<feature type="binding site" evidence="14">
    <location>
        <position position="190"/>
    </location>
    <ligand>
        <name>NADP(+)</name>
        <dbReference type="ChEBI" id="CHEBI:58349"/>
    </ligand>
</feature>
<dbReference type="GO" id="GO:0009231">
    <property type="term" value="P:riboflavin biosynthetic process"/>
    <property type="evidence" value="ECO:0007669"/>
    <property type="project" value="UniProtKB-UniPathway"/>
</dbReference>
<dbReference type="UniPathway" id="UPA00275">
    <property type="reaction ID" value="UER00401"/>
</dbReference>
<evidence type="ECO:0000259" key="16">
    <source>
        <dbReference type="PROSITE" id="PS51747"/>
    </source>
</evidence>
<dbReference type="InterPro" id="IPR002734">
    <property type="entry name" value="RibDG_C"/>
</dbReference>
<dbReference type="Gene3D" id="3.40.140.10">
    <property type="entry name" value="Cytidine Deaminase, domain 2"/>
    <property type="match status" value="1"/>
</dbReference>
<dbReference type="CDD" id="cd01284">
    <property type="entry name" value="Riboflavin_deaminase-reductase"/>
    <property type="match status" value="1"/>
</dbReference>
<evidence type="ECO:0000256" key="9">
    <source>
        <dbReference type="ARBA" id="ARBA00022857"/>
    </source>
</evidence>
<dbReference type="SUPFAM" id="SSF53597">
    <property type="entry name" value="Dihydrofolate reductase-like"/>
    <property type="match status" value="1"/>
</dbReference>
<evidence type="ECO:0000256" key="4">
    <source>
        <dbReference type="ARBA" id="ARBA00005259"/>
    </source>
</evidence>
<feature type="binding site" evidence="14">
    <location>
        <position position="198"/>
    </location>
    <ligand>
        <name>substrate</name>
    </ligand>
</feature>
<dbReference type="AlphaFoldDB" id="A0A832I7V4"/>
<comment type="pathway">
    <text evidence="3 12">Cofactor biosynthesis; riboflavin biosynthesis; 5-amino-6-(D-ribitylamino)uracil from GTP: step 3/4.</text>
</comment>
<accession>A0A832I7V4</accession>
<comment type="caution">
    <text evidence="17">The sequence shown here is derived from an EMBL/GenBank/DDBJ whole genome shotgun (WGS) entry which is preliminary data.</text>
</comment>
<comment type="pathway">
    <text evidence="2 12">Cofactor biosynthesis; riboflavin biosynthesis; 5-amino-6-(D-ribitylamino)uracil from GTP: step 2/4.</text>
</comment>
<evidence type="ECO:0000256" key="11">
    <source>
        <dbReference type="ARBA" id="ARBA00023268"/>
    </source>
</evidence>
<keyword evidence="7 12" id="KW-0479">Metal-binding</keyword>
<protein>
    <recommendedName>
        <fullName evidence="12">Riboflavin biosynthesis protein RibD</fullName>
    </recommendedName>
    <domain>
        <recommendedName>
            <fullName evidence="12">Diaminohydroxyphosphoribosylaminopyrimidine deaminase</fullName>
            <shortName evidence="12">DRAP deaminase</shortName>
            <ecNumber evidence="12">3.5.4.26</ecNumber>
        </recommendedName>
        <alternativeName>
            <fullName evidence="12">Riboflavin-specific deaminase</fullName>
        </alternativeName>
    </domain>
    <domain>
        <recommendedName>
            <fullName evidence="12">5-amino-6-(5-phosphoribosylamino)uracil reductase</fullName>
            <ecNumber evidence="12">1.1.1.193</ecNumber>
        </recommendedName>
        <alternativeName>
            <fullName evidence="12">HTP reductase</fullName>
        </alternativeName>
    </domain>
</protein>
<dbReference type="EC" id="1.1.1.193" evidence="12"/>
<feature type="binding site" evidence="14">
    <location>
        <position position="148"/>
    </location>
    <ligand>
        <name>NADP(+)</name>
        <dbReference type="ChEBI" id="CHEBI:58349"/>
    </ligand>
</feature>
<dbReference type="InterPro" id="IPR050765">
    <property type="entry name" value="Riboflavin_Biosynth_HTPR"/>
</dbReference>
<comment type="similarity">
    <text evidence="4 12">In the N-terminal section; belongs to the cytidine and deoxycytidylate deaminase family.</text>
</comment>
<evidence type="ECO:0000256" key="1">
    <source>
        <dbReference type="ARBA" id="ARBA00002151"/>
    </source>
</evidence>
<feature type="binding site" evidence="14">
    <location>
        <position position="194"/>
    </location>
    <ligand>
        <name>NADP(+)</name>
        <dbReference type="ChEBI" id="CHEBI:58349"/>
    </ligand>
</feature>
<keyword evidence="9 12" id="KW-0521">NADP</keyword>
<keyword evidence="8 12" id="KW-0862">Zinc</keyword>
<evidence type="ECO:0000256" key="10">
    <source>
        <dbReference type="ARBA" id="ARBA00023002"/>
    </source>
</evidence>
<feature type="binding site" evidence="14">
    <location>
        <position position="162"/>
    </location>
    <ligand>
        <name>substrate</name>
    </ligand>
</feature>
<dbReference type="EMBL" id="DSQF01000003">
    <property type="protein sequence ID" value="HGZ42237.1"/>
    <property type="molecule type" value="Genomic_DNA"/>
</dbReference>
<feature type="binding site" evidence="14">
    <location>
        <position position="216"/>
    </location>
    <ligand>
        <name>NADP(+)</name>
        <dbReference type="ChEBI" id="CHEBI:58349"/>
    </ligand>
</feature>
<dbReference type="InterPro" id="IPR024072">
    <property type="entry name" value="DHFR-like_dom_sf"/>
</dbReference>
<evidence type="ECO:0000256" key="5">
    <source>
        <dbReference type="ARBA" id="ARBA00007417"/>
    </source>
</evidence>
<reference evidence="17" key="1">
    <citation type="journal article" date="2020" name="mSystems">
        <title>Genome- and Community-Level Interaction Insights into Carbon Utilization and Element Cycling Functions of Hydrothermarchaeota in Hydrothermal Sediment.</title>
        <authorList>
            <person name="Zhou Z."/>
            <person name="Liu Y."/>
            <person name="Xu W."/>
            <person name="Pan J."/>
            <person name="Luo Z.H."/>
            <person name="Li M."/>
        </authorList>
    </citation>
    <scope>NUCLEOTIDE SEQUENCE [LARGE SCALE GENOMIC DNA]</scope>
    <source>
        <strain evidence="17">SpSt-381</strain>
    </source>
</reference>
<sequence>MRRALALAARGGARTRPNPNVGAVVVRGGRIVGEGWHRALGRDHAEVEALRDAGARARGATMYVTLEPCAHHGRTPPCVDAMLRAGIRRCVVAVRDPHRIVNGRGLRVLRAHGVAVETGLLAAEARAALGGYWTAHTLGRPRVTWKVAATLDGRIADAAGRSRWITGAAARAEVHRMRAAADAVVIGAGTARADDPRLTARTPRAERQPLRVVVDTRLSLPATLALFGPRLAAGTVVACGRSAPASRAAALAARGVRVWRLPLSKRRVSGAALLARLAREGVQEALLEGGPTLGTRWLRDALVDRIALFIAPRWLGAEGRPWLGPLGGRPLARARAGRLLAQRRFGDDTLLLVEV</sequence>
<dbReference type="PROSITE" id="PS51747">
    <property type="entry name" value="CYT_DCMP_DEAMINASES_2"/>
    <property type="match status" value="1"/>
</dbReference>
<feature type="binding site" evidence="14">
    <location>
        <position position="164"/>
    </location>
    <ligand>
        <name>NADP(+)</name>
        <dbReference type="ChEBI" id="CHEBI:58349"/>
    </ligand>
</feature>
<comment type="similarity">
    <text evidence="5 12">In the C-terminal section; belongs to the HTP reductase family.</text>
</comment>
<dbReference type="InterPro" id="IPR002125">
    <property type="entry name" value="CMP_dCMP_dom"/>
</dbReference>
<feature type="active site" description="Proton donor" evidence="13">
    <location>
        <position position="46"/>
    </location>
</feature>
<dbReference type="Pfam" id="PF01872">
    <property type="entry name" value="RibD_C"/>
    <property type="match status" value="1"/>
</dbReference>
<comment type="function">
    <text evidence="1 12">Converts 2,5-diamino-6-(ribosylamino)-4(3h)-pyrimidinone 5'-phosphate into 5-amino-6-(ribosylamino)-2,4(1h,3h)-pyrimidinedione 5'-phosphate.</text>
</comment>
<keyword evidence="11" id="KW-0511">Multifunctional enzyme</keyword>
<dbReference type="PIRSF" id="PIRSF006769">
    <property type="entry name" value="RibD"/>
    <property type="match status" value="1"/>
</dbReference>
<proteinExistence type="inferred from homology"/>
<keyword evidence="10 12" id="KW-0560">Oxidoreductase</keyword>
<comment type="catalytic activity">
    <reaction evidence="12">
        <text>5-amino-6-(5-phospho-D-ribitylamino)uracil + NADP(+) = 5-amino-6-(5-phospho-D-ribosylamino)uracil + NADPH + H(+)</text>
        <dbReference type="Rhea" id="RHEA:17845"/>
        <dbReference type="ChEBI" id="CHEBI:15378"/>
        <dbReference type="ChEBI" id="CHEBI:57783"/>
        <dbReference type="ChEBI" id="CHEBI:58349"/>
        <dbReference type="ChEBI" id="CHEBI:58421"/>
        <dbReference type="ChEBI" id="CHEBI:58453"/>
        <dbReference type="EC" id="1.1.1.193"/>
    </reaction>
</comment>
<dbReference type="InterPro" id="IPR016193">
    <property type="entry name" value="Cytidine_deaminase-like"/>
</dbReference>
<evidence type="ECO:0000256" key="15">
    <source>
        <dbReference type="PIRSR" id="PIRSR006769-3"/>
    </source>
</evidence>
<evidence type="ECO:0000313" key="17">
    <source>
        <dbReference type="EMBL" id="HGZ42237.1"/>
    </source>
</evidence>
<dbReference type="SUPFAM" id="SSF53927">
    <property type="entry name" value="Cytidine deaminase-like"/>
    <property type="match status" value="1"/>
</dbReference>
<evidence type="ECO:0000256" key="13">
    <source>
        <dbReference type="PIRSR" id="PIRSR006769-1"/>
    </source>
</evidence>
<comment type="cofactor">
    <cofactor evidence="12 15">
        <name>Zn(2+)</name>
        <dbReference type="ChEBI" id="CHEBI:29105"/>
    </cofactor>
    <text evidence="12 15">Binds 1 zinc ion.</text>
</comment>
<evidence type="ECO:0000256" key="2">
    <source>
        <dbReference type="ARBA" id="ARBA00004882"/>
    </source>
</evidence>
<dbReference type="EC" id="3.5.4.26" evidence="12"/>
<evidence type="ECO:0000256" key="14">
    <source>
        <dbReference type="PIRSR" id="PIRSR006769-2"/>
    </source>
</evidence>
<keyword evidence="12 17" id="KW-0378">Hydrolase</keyword>
<feature type="binding site" evidence="15">
    <location>
        <position position="69"/>
    </location>
    <ligand>
        <name>Zn(2+)</name>
        <dbReference type="ChEBI" id="CHEBI:29105"/>
        <note>catalytic</note>
    </ligand>
</feature>
<comment type="catalytic activity">
    <reaction evidence="12">
        <text>2,5-diamino-6-hydroxy-4-(5-phosphoribosylamino)-pyrimidine + H2O + H(+) = 5-amino-6-(5-phospho-D-ribosylamino)uracil + NH4(+)</text>
        <dbReference type="Rhea" id="RHEA:21868"/>
        <dbReference type="ChEBI" id="CHEBI:15377"/>
        <dbReference type="ChEBI" id="CHEBI:15378"/>
        <dbReference type="ChEBI" id="CHEBI:28938"/>
        <dbReference type="ChEBI" id="CHEBI:58453"/>
        <dbReference type="ChEBI" id="CHEBI:58614"/>
        <dbReference type="EC" id="3.5.4.26"/>
    </reaction>
</comment>
<evidence type="ECO:0000256" key="7">
    <source>
        <dbReference type="ARBA" id="ARBA00022723"/>
    </source>
</evidence>
<dbReference type="GO" id="GO:0008703">
    <property type="term" value="F:5-amino-6-(5-phosphoribosylamino)uracil reductase activity"/>
    <property type="evidence" value="ECO:0007669"/>
    <property type="project" value="UniProtKB-EC"/>
</dbReference>
<evidence type="ECO:0000256" key="6">
    <source>
        <dbReference type="ARBA" id="ARBA00022619"/>
    </source>
</evidence>
<feature type="binding site" evidence="15">
    <location>
        <position position="78"/>
    </location>
    <ligand>
        <name>Zn(2+)</name>
        <dbReference type="ChEBI" id="CHEBI:29105"/>
        <note>catalytic</note>
    </ligand>
</feature>
<evidence type="ECO:0000256" key="3">
    <source>
        <dbReference type="ARBA" id="ARBA00004910"/>
    </source>
</evidence>
<dbReference type="Gene3D" id="3.40.430.10">
    <property type="entry name" value="Dihydrofolate Reductase, subunit A"/>
    <property type="match status" value="1"/>
</dbReference>
<organism evidence="17">
    <name type="scientific">Eiseniibacteriota bacterium</name>
    <dbReference type="NCBI Taxonomy" id="2212470"/>
    <lineage>
        <taxon>Bacteria</taxon>
        <taxon>Candidatus Eiseniibacteriota</taxon>
    </lineage>
</organism>
<keyword evidence="6 12" id="KW-0686">Riboflavin biosynthesis</keyword>
<dbReference type="PROSITE" id="PS00903">
    <property type="entry name" value="CYT_DCMP_DEAMINASES_1"/>
    <property type="match status" value="1"/>
</dbReference>
<dbReference type="GO" id="GO:0008835">
    <property type="term" value="F:diaminohydroxyphosphoribosylaminopyrimidine deaminase activity"/>
    <property type="evidence" value="ECO:0007669"/>
    <property type="project" value="UniProtKB-EC"/>
</dbReference>
<feature type="binding site" evidence="14">
    <location>
        <position position="288"/>
    </location>
    <ligand>
        <name>substrate</name>
    </ligand>
</feature>
<dbReference type="PANTHER" id="PTHR38011:SF7">
    <property type="entry name" value="2,5-DIAMINO-6-RIBOSYLAMINO-4(3H)-PYRIMIDINONE 5'-PHOSPHATE REDUCTASE"/>
    <property type="match status" value="1"/>
</dbReference>
<evidence type="ECO:0000256" key="12">
    <source>
        <dbReference type="PIRNR" id="PIRNR006769"/>
    </source>
</evidence>
<dbReference type="GO" id="GO:0008270">
    <property type="term" value="F:zinc ion binding"/>
    <property type="evidence" value="ECO:0007669"/>
    <property type="project" value="InterPro"/>
</dbReference>
<evidence type="ECO:0000256" key="8">
    <source>
        <dbReference type="ARBA" id="ARBA00022833"/>
    </source>
</evidence>
<name>A0A832I7V4_UNCEI</name>